<evidence type="ECO:0000313" key="1">
    <source>
        <dbReference type="EMBL" id="KAH6834919.1"/>
    </source>
</evidence>
<dbReference type="AlphaFoldDB" id="A0AAD4JKC9"/>
<dbReference type="EMBL" id="SDAM02000043">
    <property type="protein sequence ID" value="KAH6834919.1"/>
    <property type="molecule type" value="Genomic_DNA"/>
</dbReference>
<keyword evidence="2" id="KW-1185">Reference proteome</keyword>
<dbReference type="PANTHER" id="PTHR36772:SF1">
    <property type="entry name" value="SERINE_THREONINE-KINASE"/>
    <property type="match status" value="1"/>
</dbReference>
<dbReference type="Proteomes" id="UP001190926">
    <property type="component" value="Unassembled WGS sequence"/>
</dbReference>
<evidence type="ECO:0000313" key="2">
    <source>
        <dbReference type="Proteomes" id="UP001190926"/>
    </source>
</evidence>
<name>A0AAD4JKC9_PERFH</name>
<reference evidence="1 2" key="1">
    <citation type="journal article" date="2021" name="Nat. Commun.">
        <title>Incipient diploidization of the medicinal plant Perilla within 10,000 years.</title>
        <authorList>
            <person name="Zhang Y."/>
            <person name="Shen Q."/>
            <person name="Leng L."/>
            <person name="Zhang D."/>
            <person name="Chen S."/>
            <person name="Shi Y."/>
            <person name="Ning Z."/>
            <person name="Chen S."/>
        </authorList>
    </citation>
    <scope>NUCLEOTIDE SEQUENCE [LARGE SCALE GENOMIC DNA]</scope>
    <source>
        <strain evidence="2">cv. PC099</strain>
    </source>
</reference>
<organism evidence="1 2">
    <name type="scientific">Perilla frutescens var. hirtella</name>
    <name type="common">Perilla citriodora</name>
    <name type="synonym">Perilla setoyensis</name>
    <dbReference type="NCBI Taxonomy" id="608512"/>
    <lineage>
        <taxon>Eukaryota</taxon>
        <taxon>Viridiplantae</taxon>
        <taxon>Streptophyta</taxon>
        <taxon>Embryophyta</taxon>
        <taxon>Tracheophyta</taxon>
        <taxon>Spermatophyta</taxon>
        <taxon>Magnoliopsida</taxon>
        <taxon>eudicotyledons</taxon>
        <taxon>Gunneridae</taxon>
        <taxon>Pentapetalae</taxon>
        <taxon>asterids</taxon>
        <taxon>lamiids</taxon>
        <taxon>Lamiales</taxon>
        <taxon>Lamiaceae</taxon>
        <taxon>Nepetoideae</taxon>
        <taxon>Elsholtzieae</taxon>
        <taxon>Perilla</taxon>
    </lineage>
</organism>
<protein>
    <submittedName>
        <fullName evidence="1">Uncharacterized protein</fullName>
    </submittedName>
</protein>
<proteinExistence type="predicted"/>
<sequence>MLWKSVSKPIDLPIKSIITPWKTTEMNHVTNNSRKKLRKCTSTRVAVASSFTHVCLCAPISSYTDIFQGGSVVPPRRSFSYQRSKSTMTRQEIRGARMSVQGRKIFRGKSLTDDVLMRRFVIDEEATMQLMRRRNEMEIIRRRSGMRKPKIGPSPLSRMVLAKEE</sequence>
<gene>
    <name evidence="1" type="ORF">C2S53_007291</name>
</gene>
<dbReference type="PANTHER" id="PTHR36772">
    <property type="entry name" value="SERINE/THREONINE-KINASE"/>
    <property type="match status" value="1"/>
</dbReference>
<comment type="caution">
    <text evidence="1">The sequence shown here is derived from an EMBL/GenBank/DDBJ whole genome shotgun (WGS) entry which is preliminary data.</text>
</comment>
<accession>A0AAD4JKC9</accession>